<feature type="region of interest" description="Disordered" evidence="5">
    <location>
        <begin position="1127"/>
        <end position="1202"/>
    </location>
</feature>
<evidence type="ECO:0000313" key="6">
    <source>
        <dbReference type="EMBL" id="GHJ87883.1"/>
    </source>
</evidence>
<dbReference type="Pfam" id="PF03770">
    <property type="entry name" value="IPK"/>
    <property type="match status" value="1"/>
</dbReference>
<accession>A0A8H3TVJ7</accession>
<dbReference type="GO" id="GO:0005737">
    <property type="term" value="C:cytoplasm"/>
    <property type="evidence" value="ECO:0007669"/>
    <property type="project" value="TreeGrafter"/>
</dbReference>
<comment type="caution">
    <text evidence="6">The sequence shown here is derived from an EMBL/GenBank/DDBJ whole genome shotgun (WGS) entry which is preliminary data.</text>
</comment>
<dbReference type="GO" id="GO:0008440">
    <property type="term" value="F:inositol-1,4,5-trisphosphate 3-kinase activity"/>
    <property type="evidence" value="ECO:0007669"/>
    <property type="project" value="TreeGrafter"/>
</dbReference>
<feature type="compositionally biased region" description="Acidic residues" evidence="5">
    <location>
        <begin position="1150"/>
        <end position="1159"/>
    </location>
</feature>
<feature type="compositionally biased region" description="Polar residues" evidence="5">
    <location>
        <begin position="192"/>
        <end position="206"/>
    </location>
</feature>
<feature type="region of interest" description="Disordered" evidence="5">
    <location>
        <begin position="994"/>
        <end position="1094"/>
    </location>
</feature>
<feature type="region of interest" description="Disordered" evidence="5">
    <location>
        <begin position="306"/>
        <end position="355"/>
    </location>
</feature>
<feature type="compositionally biased region" description="Polar residues" evidence="5">
    <location>
        <begin position="221"/>
        <end position="237"/>
    </location>
</feature>
<keyword evidence="2 4" id="KW-0808">Transferase</keyword>
<evidence type="ECO:0000256" key="3">
    <source>
        <dbReference type="ARBA" id="ARBA00022777"/>
    </source>
</evidence>
<feature type="compositionally biased region" description="Basic and acidic residues" evidence="5">
    <location>
        <begin position="122"/>
        <end position="132"/>
    </location>
</feature>
<feature type="compositionally biased region" description="Low complexity" evidence="5">
    <location>
        <begin position="730"/>
        <end position="745"/>
    </location>
</feature>
<dbReference type="SUPFAM" id="SSF56104">
    <property type="entry name" value="SAICAR synthase-like"/>
    <property type="match status" value="1"/>
</dbReference>
<dbReference type="PANTHER" id="PTHR12400:SF21">
    <property type="entry name" value="KINASE"/>
    <property type="match status" value="1"/>
</dbReference>
<evidence type="ECO:0000256" key="1">
    <source>
        <dbReference type="ARBA" id="ARBA00007374"/>
    </source>
</evidence>
<feature type="compositionally biased region" description="Low complexity" evidence="5">
    <location>
        <begin position="1056"/>
        <end position="1072"/>
    </location>
</feature>
<evidence type="ECO:0000256" key="2">
    <source>
        <dbReference type="ARBA" id="ARBA00022679"/>
    </source>
</evidence>
<protein>
    <recommendedName>
        <fullName evidence="4">Kinase</fullName>
        <ecNumber evidence="4">2.7.-.-</ecNumber>
    </recommendedName>
</protein>
<feature type="compositionally biased region" description="Basic and acidic residues" evidence="5">
    <location>
        <begin position="1003"/>
        <end position="1016"/>
    </location>
</feature>
<feature type="region of interest" description="Disordered" evidence="5">
    <location>
        <begin position="574"/>
        <end position="766"/>
    </location>
</feature>
<dbReference type="PANTHER" id="PTHR12400">
    <property type="entry name" value="INOSITOL POLYPHOSPHATE KINASE"/>
    <property type="match status" value="1"/>
</dbReference>
<reference evidence="6" key="1">
    <citation type="submission" date="2020-07" db="EMBL/GenBank/DDBJ databases">
        <title>Draft Genome Sequence of a Deep-Sea Yeast, Naganishia (Cryptococcus) liquefaciens strain N6.</title>
        <authorList>
            <person name="Han Y.W."/>
            <person name="Kajitani R."/>
            <person name="Morimoto H."/>
            <person name="Parhat M."/>
            <person name="Tsubouchi H."/>
            <person name="Bakenova O."/>
            <person name="Ogata M."/>
            <person name="Argunhan B."/>
            <person name="Aoki R."/>
            <person name="Kajiwara S."/>
            <person name="Itoh T."/>
            <person name="Iwasaki H."/>
        </authorList>
    </citation>
    <scope>NUCLEOTIDE SEQUENCE</scope>
    <source>
        <strain evidence="6">N6</strain>
    </source>
</reference>
<feature type="region of interest" description="Disordered" evidence="5">
    <location>
        <begin position="1446"/>
        <end position="1486"/>
    </location>
</feature>
<name>A0A8H3TVJ7_9TREE</name>
<feature type="compositionally biased region" description="Polar residues" evidence="5">
    <location>
        <begin position="109"/>
        <end position="121"/>
    </location>
</feature>
<feature type="compositionally biased region" description="Polar residues" evidence="5">
    <location>
        <begin position="260"/>
        <end position="276"/>
    </location>
</feature>
<comment type="similarity">
    <text evidence="1 4">Belongs to the inositol phosphokinase (IPK) family.</text>
</comment>
<feature type="region of interest" description="Disordered" evidence="5">
    <location>
        <begin position="109"/>
        <end position="289"/>
    </location>
</feature>
<dbReference type="EMBL" id="BLZA01000023">
    <property type="protein sequence ID" value="GHJ87883.1"/>
    <property type="molecule type" value="Genomic_DNA"/>
</dbReference>
<sequence length="1610" mass="177425">MRLLSPPYRTDQPLFIPIHPSYIAIQRDKLMFHDRLTSEGDCHSARNNQGVSPAISSGSSELHGIPHGNGLTSNLHHDSPIDISEDCQSCDTGYHQSVTIERAKLQAQETTECGPDHSSSACERRVLSHPEGKAVTGRRRKSIIADSDDGIEGDEDEDESDSNPVQGRRRGTEKRAQGAQPGSERFSRQDASRSSPLSGLNENSVAGNADLSITEVPVSPPSRSAQISRPRTPTSTAVKRFARDRQRSGNIQTRAHAAPQPSTRNSANRVMQVTQSDIRKQARERERRHIRDRAYMRFVPGLGLSSGATLAPFDQDPAYPDEQRRRPRSKSLGDSESQISAFGGHSGQGHSKADWDEAAATVAAQVFRDAQERVTSRSGPNGMPGFKASALPHFSLDTKFSLVLPNTAGQELSRFVSPLGTGSRRVRGEASAGDDTPVIESVEFDLGLGKDLDQTIAKALKAVQQQASMANAAANVAVKGGSQIAIPETKLSTAQDKQKHGIEGARSPLLMANPMVISSGGVQEMPEMPLPAEAARVLKEARQAVVNCRASSISTHKSKTGRKASMGMGLFKETAEAKTESNEVRAEVSKNRTPTIEEENPLFKEKPTEICEFPNSTSKEPELPTQPRPQASDDHLVASKNAPRPNLNYESSHKGGSGSLTPTRERERSRLLPHNSTSTYSKLIDRHRDTTKLESSPHRALGISPVASRQTSRAASPVVHESQDDRFGWSSGASWETSSGISSSDSSDDYDDHVENNRPVSISGSAMHRDVTFAGTNIASGSQGSQDSSAVYQQDHRYDDIDSHTGIRHWDQAGGAMTIPLQPFNNKVGGHSEIYKFTRRAVCKPLVSRENLFYEAVEKLAPALLGYIPRYLGVMLVNYRRQSVASHSDAVAPDANSQEPLPEEAPIAGPGNAPGPADDHQQLEQGAQRPALRIPSRSQSYNIAQRQHNSLGSPAQRHQEVPEVALVNNKHVVPDWLFARGGRMTRKDLDKYKNWETSGDTESSDRQSRTSRSLERRRSHKRAPDSDFPASFLPLGSSQSADTVLQPPPGSPSSIAFRSYSPSSSGRSFASPHLHHSMSTPSLPGRTKAAAFSNTQRCPTQQLFEGTGSTTVHTKLKDHIFSTILKRMQKGSSRPQSRRSLRGSSHEPEGESTDQDQEDNVGPLPPSQRYVRRGRLRRPASGSMEMAPGRDSADEGESLQPIKRISSEVIMSELTKMSLGNADGNHVPSASRVREGSMERGLWSMDESVGHEDEIEPQSHSTPERSDSPSLPEQDAAESASPDDNITRQEYFIFMEDLTGRLKHPCVLDLKMGTRQYGCDATPLKKKSQRKKCDRTTSRTLGTRVCGMQVWDNVKQEFVSQNKYTGREIKQEEFGDVLASYFWDGKRLLAEHIPAVIHRLHRLAAIIARLRSFRFYGCSVLLIYDGDQETQDQFLASRRSGMRRNVEEQTAYNLRRESRSRKELGAGRRSRSADGHDDNRLSENVESSIRKAEVKIRIVDFAHPTTGQDFLPPIPSEDTSDLGKGYDGRIDPEVGLPHARFPPKHPNEPDLGFLFGLRSITECLTEIYQEEREKRAREGKEHLPSLSTCPDEHIFEKVFGHSFDVTYLST</sequence>
<dbReference type="GO" id="GO:0046854">
    <property type="term" value="P:phosphatidylinositol phosphate biosynthetic process"/>
    <property type="evidence" value="ECO:0007669"/>
    <property type="project" value="TreeGrafter"/>
</dbReference>
<dbReference type="GO" id="GO:0000824">
    <property type="term" value="F:inositol-1,4,5,6-tetrakisphosphate 3-kinase activity"/>
    <property type="evidence" value="ECO:0007669"/>
    <property type="project" value="TreeGrafter"/>
</dbReference>
<feature type="compositionally biased region" description="Basic and acidic residues" evidence="5">
    <location>
        <begin position="683"/>
        <end position="697"/>
    </location>
</feature>
<feature type="compositionally biased region" description="Low complexity" evidence="5">
    <location>
        <begin position="905"/>
        <end position="916"/>
    </location>
</feature>
<evidence type="ECO:0000256" key="5">
    <source>
        <dbReference type="SAM" id="MobiDB-lite"/>
    </source>
</evidence>
<feature type="compositionally biased region" description="Acidic residues" evidence="5">
    <location>
        <begin position="146"/>
        <end position="161"/>
    </location>
</feature>
<evidence type="ECO:0000256" key="4">
    <source>
        <dbReference type="RuleBase" id="RU363090"/>
    </source>
</evidence>
<proteinExistence type="inferred from homology"/>
<feature type="compositionally biased region" description="Basic and acidic residues" evidence="5">
    <location>
        <begin position="277"/>
        <end position="289"/>
    </location>
</feature>
<dbReference type="OrthoDB" id="2573163at2759"/>
<dbReference type="InterPro" id="IPR038286">
    <property type="entry name" value="IPK_sf"/>
</dbReference>
<keyword evidence="3 4" id="KW-0418">Kinase</keyword>
<feature type="region of interest" description="Disordered" evidence="5">
    <location>
        <begin position="888"/>
        <end position="935"/>
    </location>
</feature>
<evidence type="ECO:0000313" key="7">
    <source>
        <dbReference type="Proteomes" id="UP000620104"/>
    </source>
</evidence>
<dbReference type="GO" id="GO:0032958">
    <property type="term" value="P:inositol phosphate biosynthetic process"/>
    <property type="evidence" value="ECO:0007669"/>
    <property type="project" value="InterPro"/>
</dbReference>
<gene>
    <name evidence="6" type="ORF">NliqN6_4285</name>
</gene>
<organism evidence="6 7">
    <name type="scientific">Naganishia liquefaciens</name>
    <dbReference type="NCBI Taxonomy" id="104408"/>
    <lineage>
        <taxon>Eukaryota</taxon>
        <taxon>Fungi</taxon>
        <taxon>Dikarya</taxon>
        <taxon>Basidiomycota</taxon>
        <taxon>Agaricomycotina</taxon>
        <taxon>Tremellomycetes</taxon>
        <taxon>Filobasidiales</taxon>
        <taxon>Filobasidiaceae</taxon>
        <taxon>Naganishia</taxon>
    </lineage>
</organism>
<feature type="compositionally biased region" description="Basic and acidic residues" evidence="5">
    <location>
        <begin position="1454"/>
        <end position="1486"/>
    </location>
</feature>
<dbReference type="Gene3D" id="3.30.470.160">
    <property type="entry name" value="Inositol polyphosphate kinase"/>
    <property type="match status" value="1"/>
</dbReference>
<feature type="compositionally biased region" description="Basic and acidic residues" evidence="5">
    <location>
        <begin position="574"/>
        <end position="590"/>
    </location>
</feature>
<dbReference type="InterPro" id="IPR005522">
    <property type="entry name" value="IPK"/>
</dbReference>
<feature type="region of interest" description="Disordered" evidence="5">
    <location>
        <begin position="1219"/>
        <end position="1285"/>
    </location>
</feature>
<dbReference type="GO" id="GO:0005634">
    <property type="term" value="C:nucleus"/>
    <property type="evidence" value="ECO:0007669"/>
    <property type="project" value="TreeGrafter"/>
</dbReference>
<dbReference type="EC" id="2.7.-.-" evidence="4"/>
<dbReference type="Proteomes" id="UP000620104">
    <property type="component" value="Unassembled WGS sequence"/>
</dbReference>
<keyword evidence="7" id="KW-1185">Reference proteome</keyword>